<gene>
    <name evidence="2" type="ORF">MSPICULIGERA_LOCUS13225</name>
</gene>
<organism evidence="2 3">
    <name type="scientific">Mesorhabditis spiculigera</name>
    <dbReference type="NCBI Taxonomy" id="96644"/>
    <lineage>
        <taxon>Eukaryota</taxon>
        <taxon>Metazoa</taxon>
        <taxon>Ecdysozoa</taxon>
        <taxon>Nematoda</taxon>
        <taxon>Chromadorea</taxon>
        <taxon>Rhabditida</taxon>
        <taxon>Rhabditina</taxon>
        <taxon>Rhabditomorpha</taxon>
        <taxon>Rhabditoidea</taxon>
        <taxon>Rhabditidae</taxon>
        <taxon>Mesorhabditinae</taxon>
        <taxon>Mesorhabditis</taxon>
    </lineage>
</organism>
<protein>
    <submittedName>
        <fullName evidence="2">Uncharacterized protein</fullName>
    </submittedName>
</protein>
<accession>A0AA36CVZ7</accession>
<comment type="caution">
    <text evidence="2">The sequence shown here is derived from an EMBL/GenBank/DDBJ whole genome shotgun (WGS) entry which is preliminary data.</text>
</comment>
<feature type="region of interest" description="Disordered" evidence="1">
    <location>
        <begin position="203"/>
        <end position="235"/>
    </location>
</feature>
<reference evidence="2" key="1">
    <citation type="submission" date="2023-06" db="EMBL/GenBank/DDBJ databases">
        <authorList>
            <person name="Delattre M."/>
        </authorList>
    </citation>
    <scope>NUCLEOTIDE SEQUENCE</scope>
    <source>
        <strain evidence="2">AF72</strain>
    </source>
</reference>
<feature type="compositionally biased region" description="Basic and acidic residues" evidence="1">
    <location>
        <begin position="18"/>
        <end position="63"/>
    </location>
</feature>
<feature type="region of interest" description="Disordered" evidence="1">
    <location>
        <begin position="1"/>
        <end position="63"/>
    </location>
</feature>
<dbReference type="EMBL" id="CATQJA010002634">
    <property type="protein sequence ID" value="CAJ0574902.1"/>
    <property type="molecule type" value="Genomic_DNA"/>
</dbReference>
<evidence type="ECO:0000313" key="3">
    <source>
        <dbReference type="Proteomes" id="UP001177023"/>
    </source>
</evidence>
<name>A0AA36CVZ7_9BILA</name>
<dbReference type="AlphaFoldDB" id="A0AA36CVZ7"/>
<proteinExistence type="predicted"/>
<feature type="compositionally biased region" description="Low complexity" evidence="1">
    <location>
        <begin position="206"/>
        <end position="227"/>
    </location>
</feature>
<dbReference type="Proteomes" id="UP001177023">
    <property type="component" value="Unassembled WGS sequence"/>
</dbReference>
<feature type="region of interest" description="Disordered" evidence="1">
    <location>
        <begin position="110"/>
        <end position="171"/>
    </location>
</feature>
<evidence type="ECO:0000256" key="1">
    <source>
        <dbReference type="SAM" id="MobiDB-lite"/>
    </source>
</evidence>
<feature type="compositionally biased region" description="Low complexity" evidence="1">
    <location>
        <begin position="145"/>
        <end position="170"/>
    </location>
</feature>
<keyword evidence="3" id="KW-1185">Reference proteome</keyword>
<feature type="non-terminal residue" evidence="2">
    <location>
        <position position="1"/>
    </location>
</feature>
<evidence type="ECO:0000313" key="2">
    <source>
        <dbReference type="EMBL" id="CAJ0574902.1"/>
    </source>
</evidence>
<sequence length="253" mass="28288">MTMDEIRPYSGGTFQKIGSEESHTIETYERKIHGTDTTEPERQVSSKQYTERRTYGRDENGDIVVKIEKNPSEPVRPVSPVSPVMPVGELANSDLLRPVEPLRPLSIPRIELKKNTPSPRSPRSPRSYYYGDELTVEAPERRSISPRSIRSGPISPRSNASNGSVGSNGVPLKKITTKKRLVSIYDGRPVSPYVETVTFEPAYPDRYSSNSRHSSRAQSRQSGSSNGSYGGHRILGRSDSECAYLMQNPLYRD</sequence>